<dbReference type="RefSeq" id="WP_152260442.1">
    <property type="nucleotide sequence ID" value="NZ_CP045143.1"/>
</dbReference>
<accession>A0A5P8M3F1</accession>
<evidence type="ECO:0000313" key="2">
    <source>
        <dbReference type="Proteomes" id="UP000326779"/>
    </source>
</evidence>
<reference evidence="1 2" key="1">
    <citation type="submission" date="2019-10" db="EMBL/GenBank/DDBJ databases">
        <title>The completed genome of Lactobacillus harbinensis M1.</title>
        <authorList>
            <person name="Zheng Y."/>
        </authorList>
    </citation>
    <scope>NUCLEOTIDE SEQUENCE [LARGE SCALE GENOMIC DNA]</scope>
    <source>
        <strain evidence="1 2">M1</strain>
    </source>
</reference>
<dbReference type="AlphaFoldDB" id="A0A5P8M3F1"/>
<organism evidence="1 2">
    <name type="scientific">Schleiferilactobacillus harbinensis</name>
    <dbReference type="NCBI Taxonomy" id="304207"/>
    <lineage>
        <taxon>Bacteria</taxon>
        <taxon>Bacillati</taxon>
        <taxon>Bacillota</taxon>
        <taxon>Bacilli</taxon>
        <taxon>Lactobacillales</taxon>
        <taxon>Lactobacillaceae</taxon>
        <taxon>Schleiferilactobacillus</taxon>
    </lineage>
</organism>
<evidence type="ECO:0000313" key="1">
    <source>
        <dbReference type="EMBL" id="QFR22973.1"/>
    </source>
</evidence>
<dbReference type="EMBL" id="CP045143">
    <property type="protein sequence ID" value="QFR22973.1"/>
    <property type="molecule type" value="Genomic_DNA"/>
</dbReference>
<protein>
    <submittedName>
        <fullName evidence="1">Uncharacterized protein</fullName>
    </submittedName>
</protein>
<dbReference type="Proteomes" id="UP000326779">
    <property type="component" value="Chromosome"/>
</dbReference>
<name>A0A5P8M3F1_9LACO</name>
<gene>
    <name evidence="1" type="ORF">D1010_05685</name>
</gene>
<dbReference type="KEGG" id="lhb:D1010_05685"/>
<sequence>MMQQRQKSPINIVGLRIQQYPNNDQSTSPVDVYKVTMFNDVLDFSLLLDAVVVVPEEAKYIYSTVTAYDMVNPSFVPIVIGSSSVPPLKGTTRQTVSLEFPFRIERDKLSFFGDDSVELEVILVWSNKPTGHQGGPDFLADVFFETHLEVVYEQAK</sequence>
<proteinExistence type="predicted"/>